<dbReference type="Proteomes" id="UP000176451">
    <property type="component" value="Unassembled WGS sequence"/>
</dbReference>
<proteinExistence type="predicted"/>
<organism evidence="1 2">
    <name type="scientific">Candidatus Berkelbacteria bacterium RIFCSPHIGHO2_12_FULL_36_9</name>
    <dbReference type="NCBI Taxonomy" id="1797469"/>
    <lineage>
        <taxon>Bacteria</taxon>
        <taxon>Candidatus Berkelbacteria</taxon>
    </lineage>
</organism>
<name>A0A1F5EF86_9BACT</name>
<sequence length="227" mass="27243">MYKPMSTYGVDINRLRNTMKIEIDSTIQNLSKELENFWGEKPEAEPIVTIVESREEIDKLRGERTDKKLVGWHQKRKYIWILDQEKFESESTFKKKDFDTILKHELSHFLFTNITKGSYPKWLNEGLACYLAGQKYHRGITKNDIEKVLKCYADFDRSLFAHSYLLVRKIIELKGEKYFVKFLKSFNENMKEEEFKILFKKFYNIDLSGSNLYDLINGKQHYEKRNY</sequence>
<evidence type="ECO:0008006" key="3">
    <source>
        <dbReference type="Google" id="ProtNLM"/>
    </source>
</evidence>
<dbReference type="STRING" id="1797469.A3F08_00080"/>
<evidence type="ECO:0000313" key="1">
    <source>
        <dbReference type="EMBL" id="OGD65874.1"/>
    </source>
</evidence>
<evidence type="ECO:0000313" key="2">
    <source>
        <dbReference type="Proteomes" id="UP000176451"/>
    </source>
</evidence>
<comment type="caution">
    <text evidence="1">The sequence shown here is derived from an EMBL/GenBank/DDBJ whole genome shotgun (WGS) entry which is preliminary data.</text>
</comment>
<gene>
    <name evidence="1" type="ORF">A3F08_00080</name>
</gene>
<dbReference type="EMBL" id="MEZV01000050">
    <property type="protein sequence ID" value="OGD65874.1"/>
    <property type="molecule type" value="Genomic_DNA"/>
</dbReference>
<protein>
    <recommendedName>
        <fullName evidence="3">Peptidase MA-like domain-containing protein</fullName>
    </recommendedName>
</protein>
<accession>A0A1F5EF86</accession>
<dbReference type="AlphaFoldDB" id="A0A1F5EF86"/>
<reference evidence="1 2" key="1">
    <citation type="journal article" date="2016" name="Nat. Commun.">
        <title>Thousands of microbial genomes shed light on interconnected biogeochemical processes in an aquifer system.</title>
        <authorList>
            <person name="Anantharaman K."/>
            <person name="Brown C.T."/>
            <person name="Hug L.A."/>
            <person name="Sharon I."/>
            <person name="Castelle C.J."/>
            <person name="Probst A.J."/>
            <person name="Thomas B.C."/>
            <person name="Singh A."/>
            <person name="Wilkins M.J."/>
            <person name="Karaoz U."/>
            <person name="Brodie E.L."/>
            <person name="Williams K.H."/>
            <person name="Hubbard S.S."/>
            <person name="Banfield J.F."/>
        </authorList>
    </citation>
    <scope>NUCLEOTIDE SEQUENCE [LARGE SCALE GENOMIC DNA]</scope>
</reference>